<evidence type="ECO:0000256" key="2">
    <source>
        <dbReference type="ARBA" id="ARBA00022737"/>
    </source>
</evidence>
<evidence type="ECO:0000313" key="4">
    <source>
        <dbReference type="EMBL" id="KMZ76224.1"/>
    </source>
</evidence>
<keyword evidence="5" id="KW-1185">Reference proteome</keyword>
<gene>
    <name evidence="4" type="ORF">ZOSMA_105G00540</name>
</gene>
<protein>
    <submittedName>
        <fullName evidence="4">Putative Pentatricopeptide repeat-containing protein</fullName>
    </submittedName>
</protein>
<evidence type="ECO:0000256" key="3">
    <source>
        <dbReference type="PROSITE-ProRule" id="PRU00708"/>
    </source>
</evidence>
<dbReference type="STRING" id="29655.A0A0K9Q4X8"/>
<dbReference type="InterPro" id="IPR011990">
    <property type="entry name" value="TPR-like_helical_dom_sf"/>
</dbReference>
<proteinExistence type="inferred from homology"/>
<dbReference type="Pfam" id="PF13041">
    <property type="entry name" value="PPR_2"/>
    <property type="match status" value="2"/>
</dbReference>
<dbReference type="OrthoDB" id="185373at2759"/>
<dbReference type="PANTHER" id="PTHR47939">
    <property type="entry name" value="MEMBRANE-ASSOCIATED SALT-INDUCIBLE PROTEIN-LIKE"/>
    <property type="match status" value="1"/>
</dbReference>
<evidence type="ECO:0000256" key="1">
    <source>
        <dbReference type="ARBA" id="ARBA00007626"/>
    </source>
</evidence>
<organism evidence="4 5">
    <name type="scientific">Zostera marina</name>
    <name type="common">Eelgrass</name>
    <dbReference type="NCBI Taxonomy" id="29655"/>
    <lineage>
        <taxon>Eukaryota</taxon>
        <taxon>Viridiplantae</taxon>
        <taxon>Streptophyta</taxon>
        <taxon>Embryophyta</taxon>
        <taxon>Tracheophyta</taxon>
        <taxon>Spermatophyta</taxon>
        <taxon>Magnoliopsida</taxon>
        <taxon>Liliopsida</taxon>
        <taxon>Zosteraceae</taxon>
        <taxon>Zostera</taxon>
    </lineage>
</organism>
<feature type="repeat" description="PPR" evidence="3">
    <location>
        <begin position="188"/>
        <end position="222"/>
    </location>
</feature>
<sequence length="382" mass="43456">MVRSISRVVLLPFRRLSLAPYAIQRTPPPRSALSIIRSTKDPKQILQILQSFNRTAPSPHHLRIALTAAVTNLAAANSPSSIRSILSHLPPDDAIVLFAKAGMLDAAHEVFLSTTPTLKTLSAFLFAHIVTKNYKQVYNLFRKFSLKFHITLDIRTYNTVITGLCHDNSSRSVFSLLDEMWRKGVKPNAISYNTLIAGLYREGKLEDVNRVLQMMKNNHCSIGISTVNTRIQSLCKLRRTKEARELLEKTISKGMNPNSVTYHHLIHGLCGEGDLEEANRIFDEMVTKGCVADDECYFTMIYYLCKAGEFEKGLRFCRESMDMNWVPKFSIMKTLIDGLARCGKFEEARNLLEDVKMRFPASVRIWREVKANVAKHEFLQML</sequence>
<dbReference type="NCBIfam" id="TIGR00756">
    <property type="entry name" value="PPR"/>
    <property type="match status" value="5"/>
</dbReference>
<dbReference type="OMA" id="FELCTES"/>
<dbReference type="InterPro" id="IPR002885">
    <property type="entry name" value="PPR_rpt"/>
</dbReference>
<dbReference type="GO" id="GO:0003729">
    <property type="term" value="F:mRNA binding"/>
    <property type="evidence" value="ECO:0000318"/>
    <property type="project" value="GO_Central"/>
</dbReference>
<comment type="caution">
    <text evidence="4">The sequence shown here is derived from an EMBL/GenBank/DDBJ whole genome shotgun (WGS) entry which is preliminary data.</text>
</comment>
<feature type="repeat" description="PPR" evidence="3">
    <location>
        <begin position="153"/>
        <end position="187"/>
    </location>
</feature>
<dbReference type="PANTHER" id="PTHR47939:SF9">
    <property type="entry name" value="(WILD MALAYSIAN BANANA) HYPOTHETICAL PROTEIN"/>
    <property type="match status" value="1"/>
</dbReference>
<dbReference type="PROSITE" id="PS51375">
    <property type="entry name" value="PPR"/>
    <property type="match status" value="5"/>
</dbReference>
<accession>A0A0K9Q4X8</accession>
<feature type="repeat" description="PPR" evidence="3">
    <location>
        <begin position="223"/>
        <end position="257"/>
    </location>
</feature>
<dbReference type="EMBL" id="LFYR01000069">
    <property type="protein sequence ID" value="KMZ76224.1"/>
    <property type="molecule type" value="Genomic_DNA"/>
</dbReference>
<reference evidence="5" key="1">
    <citation type="journal article" date="2016" name="Nature">
        <title>The genome of the seagrass Zostera marina reveals angiosperm adaptation to the sea.</title>
        <authorList>
            <person name="Olsen J.L."/>
            <person name="Rouze P."/>
            <person name="Verhelst B."/>
            <person name="Lin Y.-C."/>
            <person name="Bayer T."/>
            <person name="Collen J."/>
            <person name="Dattolo E."/>
            <person name="De Paoli E."/>
            <person name="Dittami S."/>
            <person name="Maumus F."/>
            <person name="Michel G."/>
            <person name="Kersting A."/>
            <person name="Lauritano C."/>
            <person name="Lohaus R."/>
            <person name="Toepel M."/>
            <person name="Tonon T."/>
            <person name="Vanneste K."/>
            <person name="Amirebrahimi M."/>
            <person name="Brakel J."/>
            <person name="Bostroem C."/>
            <person name="Chovatia M."/>
            <person name="Grimwood J."/>
            <person name="Jenkins J.W."/>
            <person name="Jueterbock A."/>
            <person name="Mraz A."/>
            <person name="Stam W.T."/>
            <person name="Tice H."/>
            <person name="Bornberg-Bauer E."/>
            <person name="Green P.J."/>
            <person name="Pearson G.A."/>
            <person name="Procaccini G."/>
            <person name="Duarte C.M."/>
            <person name="Schmutz J."/>
            <person name="Reusch T.B.H."/>
            <person name="Van de Peer Y."/>
        </authorList>
    </citation>
    <scope>NUCLEOTIDE SEQUENCE [LARGE SCALE GENOMIC DNA]</scope>
    <source>
        <strain evidence="5">cv. Finnish</strain>
    </source>
</reference>
<feature type="repeat" description="PPR" evidence="3">
    <location>
        <begin position="293"/>
        <end position="327"/>
    </location>
</feature>
<dbReference type="AlphaFoldDB" id="A0A0K9Q4X8"/>
<dbReference type="Gene3D" id="1.25.40.10">
    <property type="entry name" value="Tetratricopeptide repeat domain"/>
    <property type="match status" value="2"/>
</dbReference>
<feature type="repeat" description="PPR" evidence="3">
    <location>
        <begin position="258"/>
        <end position="292"/>
    </location>
</feature>
<dbReference type="InterPro" id="IPR050667">
    <property type="entry name" value="PPR-containing_protein"/>
</dbReference>
<dbReference type="Pfam" id="PF01535">
    <property type="entry name" value="PPR"/>
    <property type="match status" value="2"/>
</dbReference>
<dbReference type="Proteomes" id="UP000036987">
    <property type="component" value="Unassembled WGS sequence"/>
</dbReference>
<evidence type="ECO:0000313" key="5">
    <source>
        <dbReference type="Proteomes" id="UP000036987"/>
    </source>
</evidence>
<keyword evidence="2" id="KW-0677">Repeat</keyword>
<name>A0A0K9Q4X8_ZOSMR</name>
<comment type="similarity">
    <text evidence="1">Belongs to the PPR family. P subfamily.</text>
</comment>